<feature type="compositionally biased region" description="Polar residues" evidence="1">
    <location>
        <begin position="234"/>
        <end position="243"/>
    </location>
</feature>
<feature type="domain" description="DDE-1" evidence="2">
    <location>
        <begin position="3"/>
        <end position="93"/>
    </location>
</feature>
<comment type="caution">
    <text evidence="3">The sequence shown here is derived from an EMBL/GenBank/DDBJ whole genome shotgun (WGS) entry which is preliminary data.</text>
</comment>
<dbReference type="Pfam" id="PF03184">
    <property type="entry name" value="DDE_1"/>
    <property type="match status" value="1"/>
</dbReference>
<evidence type="ECO:0000313" key="3">
    <source>
        <dbReference type="EMBL" id="KAK3892864.1"/>
    </source>
</evidence>
<evidence type="ECO:0000259" key="2">
    <source>
        <dbReference type="Pfam" id="PF03184"/>
    </source>
</evidence>
<sequence>MCFIDWFHKIVLPYIRTLPAKESKVLIGDNVPFHINHIVVELCERNNIRMVFLPPNSTHLLQPLDVAVFSSLTTEWRKILTQWKLTTGKHCTTLPKSMIPSLLLRLETAMEEKWESLAKAGFKACGIHPFNKEHVLDKVERVPEEKQRGNDQVSPIFLTDLQQQRESSVLTRGRGRGARLRISPGQSISLKDPQGREQLKKCTKRRLNFSSSEDSSSEGSLEFDSDFEEEPQILATQRGSSTDTSKDLTERAAECNT</sequence>
<accession>A0AAE1GJM1</accession>
<dbReference type="AlphaFoldDB" id="A0AAE1GJM1"/>
<evidence type="ECO:0000256" key="1">
    <source>
        <dbReference type="SAM" id="MobiDB-lite"/>
    </source>
</evidence>
<gene>
    <name evidence="3" type="ORF">Pcinc_003292</name>
</gene>
<dbReference type="PANTHER" id="PTHR19303">
    <property type="entry name" value="TRANSPOSON"/>
    <property type="match status" value="1"/>
</dbReference>
<proteinExistence type="predicted"/>
<dbReference type="Proteomes" id="UP001286313">
    <property type="component" value="Unassembled WGS sequence"/>
</dbReference>
<protein>
    <recommendedName>
        <fullName evidence="2">DDE-1 domain-containing protein</fullName>
    </recommendedName>
</protein>
<dbReference type="InterPro" id="IPR004875">
    <property type="entry name" value="DDE_SF_endonuclease_dom"/>
</dbReference>
<dbReference type="Gene3D" id="3.30.420.10">
    <property type="entry name" value="Ribonuclease H-like superfamily/Ribonuclease H"/>
    <property type="match status" value="1"/>
</dbReference>
<keyword evidence="4" id="KW-1185">Reference proteome</keyword>
<feature type="compositionally biased region" description="Acidic residues" evidence="1">
    <location>
        <begin position="221"/>
        <end position="231"/>
    </location>
</feature>
<feature type="compositionally biased region" description="Low complexity" evidence="1">
    <location>
        <begin position="209"/>
        <end position="220"/>
    </location>
</feature>
<feature type="region of interest" description="Disordered" evidence="1">
    <location>
        <begin position="186"/>
        <end position="257"/>
    </location>
</feature>
<organism evidence="3 4">
    <name type="scientific">Petrolisthes cinctipes</name>
    <name type="common">Flat porcelain crab</name>
    <dbReference type="NCBI Taxonomy" id="88211"/>
    <lineage>
        <taxon>Eukaryota</taxon>
        <taxon>Metazoa</taxon>
        <taxon>Ecdysozoa</taxon>
        <taxon>Arthropoda</taxon>
        <taxon>Crustacea</taxon>
        <taxon>Multicrustacea</taxon>
        <taxon>Malacostraca</taxon>
        <taxon>Eumalacostraca</taxon>
        <taxon>Eucarida</taxon>
        <taxon>Decapoda</taxon>
        <taxon>Pleocyemata</taxon>
        <taxon>Anomura</taxon>
        <taxon>Galatheoidea</taxon>
        <taxon>Porcellanidae</taxon>
        <taxon>Petrolisthes</taxon>
    </lineage>
</organism>
<reference evidence="3" key="1">
    <citation type="submission" date="2023-10" db="EMBL/GenBank/DDBJ databases">
        <title>Genome assemblies of two species of porcelain crab, Petrolisthes cinctipes and Petrolisthes manimaculis (Anomura: Porcellanidae).</title>
        <authorList>
            <person name="Angst P."/>
        </authorList>
    </citation>
    <scope>NUCLEOTIDE SEQUENCE</scope>
    <source>
        <strain evidence="3">PB745_01</strain>
        <tissue evidence="3">Gill</tissue>
    </source>
</reference>
<dbReference type="EMBL" id="JAWQEG010000243">
    <property type="protein sequence ID" value="KAK3892864.1"/>
    <property type="molecule type" value="Genomic_DNA"/>
</dbReference>
<name>A0AAE1GJM1_PETCI</name>
<feature type="compositionally biased region" description="Basic and acidic residues" evidence="1">
    <location>
        <begin position="244"/>
        <end position="257"/>
    </location>
</feature>
<dbReference type="GO" id="GO:0003677">
    <property type="term" value="F:DNA binding"/>
    <property type="evidence" value="ECO:0007669"/>
    <property type="project" value="TreeGrafter"/>
</dbReference>
<dbReference type="InterPro" id="IPR036397">
    <property type="entry name" value="RNaseH_sf"/>
</dbReference>
<dbReference type="InterPro" id="IPR050863">
    <property type="entry name" value="CenT-Element_Derived"/>
</dbReference>
<dbReference type="GO" id="GO:0005634">
    <property type="term" value="C:nucleus"/>
    <property type="evidence" value="ECO:0007669"/>
    <property type="project" value="TreeGrafter"/>
</dbReference>
<evidence type="ECO:0000313" key="4">
    <source>
        <dbReference type="Proteomes" id="UP001286313"/>
    </source>
</evidence>